<evidence type="ECO:0000313" key="2">
    <source>
        <dbReference type="EMBL" id="MBX47966.1"/>
    </source>
</evidence>
<evidence type="ECO:0000256" key="1">
    <source>
        <dbReference type="SAM" id="MobiDB-lite"/>
    </source>
</evidence>
<organism evidence="2">
    <name type="scientific">Rhizophora mucronata</name>
    <name type="common">Asiatic mangrove</name>
    <dbReference type="NCBI Taxonomy" id="61149"/>
    <lineage>
        <taxon>Eukaryota</taxon>
        <taxon>Viridiplantae</taxon>
        <taxon>Streptophyta</taxon>
        <taxon>Embryophyta</taxon>
        <taxon>Tracheophyta</taxon>
        <taxon>Spermatophyta</taxon>
        <taxon>Magnoliopsida</taxon>
        <taxon>eudicotyledons</taxon>
        <taxon>Gunneridae</taxon>
        <taxon>Pentapetalae</taxon>
        <taxon>rosids</taxon>
        <taxon>fabids</taxon>
        <taxon>Malpighiales</taxon>
        <taxon>Rhizophoraceae</taxon>
        <taxon>Rhizophora</taxon>
    </lineage>
</organism>
<sequence length="28" mass="3220">MTMQTPHTIRNEGTNYYSKSKNGEKSSE</sequence>
<name>A0A2P2NZN4_RHIMU</name>
<protein>
    <submittedName>
        <fullName evidence="2">Uncharacterized protein</fullName>
    </submittedName>
</protein>
<dbReference type="AlphaFoldDB" id="A0A2P2NZN4"/>
<accession>A0A2P2NZN4</accession>
<proteinExistence type="predicted"/>
<feature type="compositionally biased region" description="Polar residues" evidence="1">
    <location>
        <begin position="1"/>
        <end position="20"/>
    </location>
</feature>
<dbReference type="EMBL" id="GGEC01067482">
    <property type="protein sequence ID" value="MBX47966.1"/>
    <property type="molecule type" value="Transcribed_RNA"/>
</dbReference>
<reference evidence="2" key="1">
    <citation type="submission" date="2018-02" db="EMBL/GenBank/DDBJ databases">
        <title>Rhizophora mucronata_Transcriptome.</title>
        <authorList>
            <person name="Meera S.P."/>
            <person name="Sreeshan A."/>
            <person name="Augustine A."/>
        </authorList>
    </citation>
    <scope>NUCLEOTIDE SEQUENCE</scope>
    <source>
        <tissue evidence="2">Leaf</tissue>
    </source>
</reference>
<feature type="region of interest" description="Disordered" evidence="1">
    <location>
        <begin position="1"/>
        <end position="28"/>
    </location>
</feature>